<organism evidence="2 3">
    <name type="scientific">Paraburkholderia phenazinium</name>
    <dbReference type="NCBI Taxonomy" id="60549"/>
    <lineage>
        <taxon>Bacteria</taxon>
        <taxon>Pseudomonadati</taxon>
        <taxon>Pseudomonadota</taxon>
        <taxon>Betaproteobacteria</taxon>
        <taxon>Burkholderiales</taxon>
        <taxon>Burkholderiaceae</taxon>
        <taxon>Paraburkholderia</taxon>
    </lineage>
</organism>
<evidence type="ECO:0000313" key="3">
    <source>
        <dbReference type="Proteomes" id="UP000199706"/>
    </source>
</evidence>
<accession>A0A1G7ZPJ6</accession>
<protein>
    <submittedName>
        <fullName evidence="2">Regulatory protein, arsR family</fullName>
    </submittedName>
</protein>
<evidence type="ECO:0000313" key="2">
    <source>
        <dbReference type="EMBL" id="SDH10497.1"/>
    </source>
</evidence>
<feature type="domain" description="HTH arsR-type" evidence="1">
    <location>
        <begin position="74"/>
        <end position="97"/>
    </location>
</feature>
<name>A0A1G7ZPJ6_9BURK</name>
<dbReference type="InterPro" id="IPR001845">
    <property type="entry name" value="HTH_ArsR_DNA-bd_dom"/>
</dbReference>
<gene>
    <name evidence="2" type="ORF">SAMN05216466_107114</name>
</gene>
<dbReference type="Pfam" id="PF01022">
    <property type="entry name" value="HTH_5"/>
    <property type="match status" value="1"/>
</dbReference>
<dbReference type="AlphaFoldDB" id="A0A1G7ZPJ6"/>
<dbReference type="RefSeq" id="WP_090685766.1">
    <property type="nucleotide sequence ID" value="NZ_FNCJ01000007.1"/>
</dbReference>
<proteinExistence type="predicted"/>
<reference evidence="2 3" key="1">
    <citation type="submission" date="2016-10" db="EMBL/GenBank/DDBJ databases">
        <authorList>
            <person name="de Groot N.N."/>
        </authorList>
    </citation>
    <scope>NUCLEOTIDE SEQUENCE [LARGE SCALE GENOMIC DNA]</scope>
    <source>
        <strain evidence="2 3">LMG 2247</strain>
    </source>
</reference>
<dbReference type="GO" id="GO:0003700">
    <property type="term" value="F:DNA-binding transcription factor activity"/>
    <property type="evidence" value="ECO:0007669"/>
    <property type="project" value="InterPro"/>
</dbReference>
<sequence>MRNAWTPEEEEILSKAWLGTENFKRQLIQIPRHSYHAAVSHARDVMGLGPRAHSDRGAAGFAWNLVKAEIERLPSTVSDITRRTGLSQSVIDRHLRASNPGPDGKTHVIGWRQGGGGRAAAIYAIGPGKNVPRPPRQSQSEKVRLYGIRRRLRKTGATMVNPFAPALGLVQVPTAANGRVVHNLWDEPEEIAA</sequence>
<evidence type="ECO:0000259" key="1">
    <source>
        <dbReference type="Pfam" id="PF01022"/>
    </source>
</evidence>
<dbReference type="EMBL" id="FNCJ01000007">
    <property type="protein sequence ID" value="SDH10497.1"/>
    <property type="molecule type" value="Genomic_DNA"/>
</dbReference>
<dbReference type="Proteomes" id="UP000199706">
    <property type="component" value="Unassembled WGS sequence"/>
</dbReference>